<protein>
    <recommendedName>
        <fullName evidence="4">tripeptidyl-peptidase II</fullName>
        <ecNumber evidence="4">3.4.14.10</ecNumber>
    </recommendedName>
</protein>
<keyword evidence="9 15" id="KW-0378">Hydrolase</keyword>
<feature type="domain" description="Peptidase S53" evidence="17">
    <location>
        <begin position="226"/>
        <end position="593"/>
    </location>
</feature>
<proteinExistence type="predicted"/>
<dbReference type="InterPro" id="IPR023828">
    <property type="entry name" value="Peptidase_S8_Ser-AS"/>
</dbReference>
<reference evidence="18 19" key="1">
    <citation type="journal article" date="2015" name="Fungal Genet. Biol.">
        <title>Evolution of novel wood decay mechanisms in Agaricales revealed by the genome sequences of Fistulina hepatica and Cylindrobasidium torrendii.</title>
        <authorList>
            <person name="Floudas D."/>
            <person name="Held B.W."/>
            <person name="Riley R."/>
            <person name="Nagy L.G."/>
            <person name="Koehler G."/>
            <person name="Ransdell A.S."/>
            <person name="Younus H."/>
            <person name="Chow J."/>
            <person name="Chiniquy J."/>
            <person name="Lipzen A."/>
            <person name="Tritt A."/>
            <person name="Sun H."/>
            <person name="Haridas S."/>
            <person name="LaButti K."/>
            <person name="Ohm R.A."/>
            <person name="Kues U."/>
            <person name="Blanchette R.A."/>
            <person name="Grigoriev I.V."/>
            <person name="Minto R.E."/>
            <person name="Hibbett D.S."/>
        </authorList>
    </citation>
    <scope>NUCLEOTIDE SEQUENCE [LARGE SCALE GENOMIC DNA]</scope>
    <source>
        <strain evidence="18 19">FP15055 ss-10</strain>
    </source>
</reference>
<dbReference type="SUPFAM" id="SSF54897">
    <property type="entry name" value="Protease propeptides/inhibitors"/>
    <property type="match status" value="1"/>
</dbReference>
<dbReference type="GO" id="GO:0004252">
    <property type="term" value="F:serine-type endopeptidase activity"/>
    <property type="evidence" value="ECO:0007669"/>
    <property type="project" value="UniProtKB-UniRule"/>
</dbReference>
<keyword evidence="19" id="KW-1185">Reference proteome</keyword>
<comment type="function">
    <text evidence="2">Secreted tripeptidyl-peptidase which degrades proteins at acidic pHs and is involved in virulence.</text>
</comment>
<dbReference type="PANTHER" id="PTHR14218:SF15">
    <property type="entry name" value="TRIPEPTIDYL-PEPTIDASE 1"/>
    <property type="match status" value="1"/>
</dbReference>
<name>A0A0D7BSK7_9AGAR</name>
<feature type="active site" description="Charge relay system" evidence="15">
    <location>
        <position position="300"/>
    </location>
</feature>
<dbReference type="InterPro" id="IPR050819">
    <property type="entry name" value="Tripeptidyl-peptidase_I"/>
</dbReference>
<feature type="signal peptide" evidence="16">
    <location>
        <begin position="1"/>
        <end position="17"/>
    </location>
</feature>
<dbReference type="SMART" id="SM00944">
    <property type="entry name" value="Pro-kuma_activ"/>
    <property type="match status" value="1"/>
</dbReference>
<evidence type="ECO:0000256" key="15">
    <source>
        <dbReference type="PROSITE-ProRule" id="PRU01032"/>
    </source>
</evidence>
<evidence type="ECO:0000256" key="9">
    <source>
        <dbReference type="ARBA" id="ARBA00022801"/>
    </source>
</evidence>
<evidence type="ECO:0000313" key="18">
    <source>
        <dbReference type="EMBL" id="KIY73220.1"/>
    </source>
</evidence>
<evidence type="ECO:0000256" key="14">
    <source>
        <dbReference type="ARBA" id="ARBA00023180"/>
    </source>
</evidence>
<comment type="subcellular location">
    <subcellularLocation>
        <location evidence="3">Secreted</location>
        <location evidence="3">Extracellular space</location>
    </subcellularLocation>
</comment>
<dbReference type="PANTHER" id="PTHR14218">
    <property type="entry name" value="PROTEASE S8 TRIPEPTIDYL PEPTIDASE I CLN2"/>
    <property type="match status" value="1"/>
</dbReference>
<dbReference type="FunFam" id="3.40.50.200:FF:000015">
    <property type="entry name" value="Tripeptidyl peptidase A"/>
    <property type="match status" value="1"/>
</dbReference>
<dbReference type="OrthoDB" id="409122at2759"/>
<evidence type="ECO:0000256" key="1">
    <source>
        <dbReference type="ARBA" id="ARBA00001910"/>
    </source>
</evidence>
<dbReference type="InterPro" id="IPR030400">
    <property type="entry name" value="Sedolisin_dom"/>
</dbReference>
<keyword evidence="8 16" id="KW-0732">Signal</keyword>
<dbReference type="CDD" id="cd04056">
    <property type="entry name" value="Peptidases_S53"/>
    <property type="match status" value="1"/>
</dbReference>
<organism evidence="18 19">
    <name type="scientific">Cylindrobasidium torrendii FP15055 ss-10</name>
    <dbReference type="NCBI Taxonomy" id="1314674"/>
    <lineage>
        <taxon>Eukaryota</taxon>
        <taxon>Fungi</taxon>
        <taxon>Dikarya</taxon>
        <taxon>Basidiomycota</taxon>
        <taxon>Agaricomycotina</taxon>
        <taxon>Agaricomycetes</taxon>
        <taxon>Agaricomycetidae</taxon>
        <taxon>Agaricales</taxon>
        <taxon>Marasmiineae</taxon>
        <taxon>Physalacriaceae</taxon>
        <taxon>Cylindrobasidium</taxon>
    </lineage>
</organism>
<dbReference type="PROSITE" id="PS51695">
    <property type="entry name" value="SEDOLISIN"/>
    <property type="match status" value="1"/>
</dbReference>
<evidence type="ECO:0000256" key="5">
    <source>
        <dbReference type="ARBA" id="ARBA00022525"/>
    </source>
</evidence>
<evidence type="ECO:0000256" key="16">
    <source>
        <dbReference type="SAM" id="SignalP"/>
    </source>
</evidence>
<dbReference type="SUPFAM" id="SSF52743">
    <property type="entry name" value="Subtilisin-like"/>
    <property type="match status" value="1"/>
</dbReference>
<evidence type="ECO:0000256" key="8">
    <source>
        <dbReference type="ARBA" id="ARBA00022729"/>
    </source>
</evidence>
<feature type="binding site" evidence="15">
    <location>
        <position position="573"/>
    </location>
    <ligand>
        <name>Ca(2+)</name>
        <dbReference type="ChEBI" id="CHEBI:29108"/>
    </ligand>
</feature>
<dbReference type="PROSITE" id="PS00138">
    <property type="entry name" value="SUBTILASE_SER"/>
    <property type="match status" value="1"/>
</dbReference>
<dbReference type="InterPro" id="IPR015366">
    <property type="entry name" value="S53_propep"/>
</dbReference>
<comment type="cofactor">
    <cofactor evidence="15">
        <name>Ca(2+)</name>
        <dbReference type="ChEBI" id="CHEBI:29108"/>
    </cofactor>
    <text evidence="15">Binds 1 Ca(2+) ion per subunit.</text>
</comment>
<keyword evidence="7 15" id="KW-0479">Metal-binding</keyword>
<dbReference type="Gene3D" id="3.40.50.200">
    <property type="entry name" value="Peptidase S8/S53 domain"/>
    <property type="match status" value="1"/>
</dbReference>
<feature type="binding site" evidence="15">
    <location>
        <position position="552"/>
    </location>
    <ligand>
        <name>Ca(2+)</name>
        <dbReference type="ChEBI" id="CHEBI:29108"/>
    </ligand>
</feature>
<evidence type="ECO:0000256" key="12">
    <source>
        <dbReference type="ARBA" id="ARBA00023026"/>
    </source>
</evidence>
<dbReference type="EC" id="3.4.14.10" evidence="4"/>
<dbReference type="CDD" id="cd11377">
    <property type="entry name" value="Pro-peptidase_S53"/>
    <property type="match status" value="1"/>
</dbReference>
<evidence type="ECO:0000256" key="4">
    <source>
        <dbReference type="ARBA" id="ARBA00012462"/>
    </source>
</evidence>
<dbReference type="InterPro" id="IPR036852">
    <property type="entry name" value="Peptidase_S8/S53_dom_sf"/>
</dbReference>
<evidence type="ECO:0000256" key="3">
    <source>
        <dbReference type="ARBA" id="ARBA00004239"/>
    </source>
</evidence>
<evidence type="ECO:0000256" key="10">
    <source>
        <dbReference type="ARBA" id="ARBA00022825"/>
    </source>
</evidence>
<feature type="binding site" evidence="15">
    <location>
        <position position="571"/>
    </location>
    <ligand>
        <name>Ca(2+)</name>
        <dbReference type="ChEBI" id="CHEBI:29108"/>
    </ligand>
</feature>
<dbReference type="Pfam" id="PF09286">
    <property type="entry name" value="Pro-kuma_activ"/>
    <property type="match status" value="1"/>
</dbReference>
<evidence type="ECO:0000256" key="7">
    <source>
        <dbReference type="ARBA" id="ARBA00022723"/>
    </source>
</evidence>
<evidence type="ECO:0000259" key="17">
    <source>
        <dbReference type="PROSITE" id="PS51695"/>
    </source>
</evidence>
<evidence type="ECO:0000313" key="19">
    <source>
        <dbReference type="Proteomes" id="UP000054007"/>
    </source>
</evidence>
<gene>
    <name evidence="18" type="ORF">CYLTODRAFT_342673</name>
</gene>
<keyword evidence="13" id="KW-0865">Zymogen</keyword>
<dbReference type="Pfam" id="PF00082">
    <property type="entry name" value="Peptidase_S8"/>
    <property type="match status" value="1"/>
</dbReference>
<feature type="chain" id="PRO_5002317616" description="tripeptidyl-peptidase II" evidence="16">
    <location>
        <begin position="18"/>
        <end position="594"/>
    </location>
</feature>
<dbReference type="GO" id="GO:0008240">
    <property type="term" value="F:tripeptidyl-peptidase activity"/>
    <property type="evidence" value="ECO:0007669"/>
    <property type="project" value="UniProtKB-EC"/>
</dbReference>
<keyword evidence="5" id="KW-0964">Secreted</keyword>
<sequence>MRWSSAFVLAASPLCLASPFVSKRWDDVELLTKHSWNEVPRGWFYKAAPSPDHVLDMRIGLKKANAAALISSLYEVSDPRHERYGKHLSKQDVDALVAPHTDTVDAVESWLRFHGIEPSNALFRSSGGNWLTVTVTVAQAERMLGTTYGIYEHSESDASVIRTLSYALPAELHDHIDVMAPTTYFSTTRTFRATSFVEEDTVDDSDRKVSDQALTAAGIPSSCNTAITIDCLQALYNTADYTPTQTDVNKLGVAGYLDEYANRNDLQTFLKQYRPDAAGAEYDTVSVQDGGDDQSDPGIEANLDIQYTVGMSYPTPNIYYSTGGSPPFNPDTQTPTNTNEPYLDWLNYILAQDEIPQTITTSYGDDEQTVPLEYADSVCALLAELGARGTTVFFSSGDFGVGGGDCQTNDGKNQTLFQPAFPASCPYVTAVGGTTGVEPEQAVDFSGGGFSNYFGVPSYQSQVVSDYVKGLDGQFEGLYNTSGRAYPDLAAQGSGFRVVVGGRVRSVGGTSASSPTVAGIFALLNDYRLSKNLTSLGFINPLIYANPDGFNDITNGTNPGCGTEGFASKEGWDPVTGLGTPDFKKLQSIVASAE</sequence>
<comment type="catalytic activity">
    <reaction evidence="1">
        <text>Release of an N-terminal tripeptide from a polypeptide.</text>
        <dbReference type="EC" id="3.4.14.10"/>
    </reaction>
</comment>
<keyword evidence="6 15" id="KW-0645">Protease</keyword>
<evidence type="ECO:0000256" key="11">
    <source>
        <dbReference type="ARBA" id="ARBA00022837"/>
    </source>
</evidence>
<keyword evidence="10 15" id="KW-0720">Serine protease</keyword>
<dbReference type="GO" id="GO:0005576">
    <property type="term" value="C:extracellular region"/>
    <property type="evidence" value="ECO:0007669"/>
    <property type="project" value="UniProtKB-SubCell"/>
</dbReference>
<accession>A0A0D7BSK7</accession>
<dbReference type="AlphaFoldDB" id="A0A0D7BSK7"/>
<evidence type="ECO:0000256" key="2">
    <source>
        <dbReference type="ARBA" id="ARBA00002451"/>
    </source>
</evidence>
<dbReference type="EMBL" id="KN880437">
    <property type="protein sequence ID" value="KIY73220.1"/>
    <property type="molecule type" value="Genomic_DNA"/>
</dbReference>
<dbReference type="GO" id="GO:0046872">
    <property type="term" value="F:metal ion binding"/>
    <property type="evidence" value="ECO:0007669"/>
    <property type="project" value="UniProtKB-UniRule"/>
</dbReference>
<keyword evidence="14" id="KW-0325">Glycoprotein</keyword>
<feature type="binding site" evidence="15">
    <location>
        <position position="553"/>
    </location>
    <ligand>
        <name>Ca(2+)</name>
        <dbReference type="ChEBI" id="CHEBI:29108"/>
    </ligand>
</feature>
<dbReference type="Proteomes" id="UP000054007">
    <property type="component" value="Unassembled WGS sequence"/>
</dbReference>
<dbReference type="GO" id="GO:0006508">
    <property type="term" value="P:proteolysis"/>
    <property type="evidence" value="ECO:0007669"/>
    <property type="project" value="UniProtKB-KW"/>
</dbReference>
<feature type="active site" description="Charge relay system" evidence="15">
    <location>
        <position position="511"/>
    </location>
</feature>
<keyword evidence="12" id="KW-0843">Virulence</keyword>
<dbReference type="InterPro" id="IPR000209">
    <property type="entry name" value="Peptidase_S8/S53_dom"/>
</dbReference>
<feature type="active site" description="Charge relay system" evidence="15">
    <location>
        <position position="304"/>
    </location>
</feature>
<evidence type="ECO:0000256" key="6">
    <source>
        <dbReference type="ARBA" id="ARBA00022670"/>
    </source>
</evidence>
<evidence type="ECO:0000256" key="13">
    <source>
        <dbReference type="ARBA" id="ARBA00023145"/>
    </source>
</evidence>
<dbReference type="STRING" id="1314674.A0A0D7BSK7"/>
<keyword evidence="11 15" id="KW-0106">Calcium</keyword>